<keyword evidence="2" id="KW-1133">Transmembrane helix</keyword>
<feature type="compositionally biased region" description="Polar residues" evidence="1">
    <location>
        <begin position="26"/>
        <end position="107"/>
    </location>
</feature>
<feature type="transmembrane region" description="Helical" evidence="2">
    <location>
        <begin position="225"/>
        <end position="245"/>
    </location>
</feature>
<proteinExistence type="predicted"/>
<evidence type="ECO:0000313" key="3">
    <source>
        <dbReference type="EMBL" id="RGS40401.1"/>
    </source>
</evidence>
<protein>
    <submittedName>
        <fullName evidence="3">Uncharacterized protein</fullName>
    </submittedName>
</protein>
<gene>
    <name evidence="3" type="ORF">DWX93_09795</name>
</gene>
<name>A0A395VBI2_9FIRM</name>
<dbReference type="Proteomes" id="UP000266172">
    <property type="component" value="Unassembled WGS sequence"/>
</dbReference>
<keyword evidence="2" id="KW-0472">Membrane</keyword>
<feature type="compositionally biased region" description="Polar residues" evidence="1">
    <location>
        <begin position="1"/>
        <end position="14"/>
    </location>
</feature>
<organism evidence="3">
    <name type="scientific">Roseburia hominis</name>
    <dbReference type="NCBI Taxonomy" id="301301"/>
    <lineage>
        <taxon>Bacteria</taxon>
        <taxon>Bacillati</taxon>
        <taxon>Bacillota</taxon>
        <taxon>Clostridia</taxon>
        <taxon>Lachnospirales</taxon>
        <taxon>Lachnospiraceae</taxon>
        <taxon>Roseburia</taxon>
    </lineage>
</organism>
<feature type="region of interest" description="Disordered" evidence="1">
    <location>
        <begin position="1"/>
        <end position="107"/>
    </location>
</feature>
<evidence type="ECO:0000256" key="2">
    <source>
        <dbReference type="SAM" id="Phobius"/>
    </source>
</evidence>
<dbReference type="AlphaFoldDB" id="A0A395VBI2"/>
<evidence type="ECO:0000256" key="1">
    <source>
        <dbReference type="SAM" id="MobiDB-lite"/>
    </source>
</evidence>
<dbReference type="RefSeq" id="WP_118097494.1">
    <property type="nucleotide sequence ID" value="NZ_QRVL01000007.1"/>
</dbReference>
<dbReference type="EMBL" id="QRVL01000007">
    <property type="protein sequence ID" value="RGS40401.1"/>
    <property type="molecule type" value="Genomic_DNA"/>
</dbReference>
<comment type="caution">
    <text evidence="3">The sequence shown here is derived from an EMBL/GenBank/DDBJ whole genome shotgun (WGS) entry which is preliminary data.</text>
</comment>
<feature type="transmembrane region" description="Helical" evidence="2">
    <location>
        <begin position="164"/>
        <end position="184"/>
    </location>
</feature>
<feature type="transmembrane region" description="Helical" evidence="2">
    <location>
        <begin position="118"/>
        <end position="144"/>
    </location>
</feature>
<keyword evidence="2" id="KW-0812">Transmembrane</keyword>
<sequence length="259" mass="29492">MDGQQNNQSGWNRNETPRTYGEDTKMYQNRQNASQQPNYGNNQNAYQQPNYGNGQNAYQQPNYGNGQNAYQQPNYGNGQNPYQQPNYGNGQNPYQQPNYGNWQGNPYPQKQHGPVSDVLCNILLVIFMAQIIINFVVFGATWNAMAGEGIDAYLDGSVSLGSPVQMLSMFSNLLFVAMLVLLILDIVKISNQKYKITGLVLFAIFLRPGYYVWRAHVLKRKMTFPIIYTIVYSGVTVAYFFYSFYKVFSLTFGIMQSLN</sequence>
<accession>A0A395VBI2</accession>
<reference evidence="3" key="1">
    <citation type="submission" date="2018-08" db="EMBL/GenBank/DDBJ databases">
        <title>A genome reference for cultivated species of the human gut microbiota.</title>
        <authorList>
            <person name="Zou Y."/>
            <person name="Xue W."/>
            <person name="Luo G."/>
        </authorList>
    </citation>
    <scope>NUCLEOTIDE SEQUENCE [LARGE SCALE GENOMIC DNA]</scope>
    <source>
        <strain evidence="3">AF22-12AC</strain>
    </source>
</reference>
<feature type="transmembrane region" description="Helical" evidence="2">
    <location>
        <begin position="196"/>
        <end position="213"/>
    </location>
</feature>